<sequence>MTSEVSLHSARGVSFKEITRCSPASKARCYLRRDRRHGSDMSVVVTIMLSCRHRVQQGHKITWNLNSTDIGAGAGTDTDYIGAATNHLVLQGPASGFYSSPMASLVLTDSSQADGFEKQSDQIMYPYAEPYDLQKTCIQTDKTDKYRHKDVGFKFLRFMRKNFCYIYVLDKLFALKPTHCITHWPNLWSGCEMVSSREMRPWNVGRLVASHPTSSSGRPLSSCWYLVDQWLSLLPRADVNVCVQRDTEPLSHVRAHEFAQAQELPPSQSKAPLVTDTSIWIFTQTKDLETMKCLGWDSSDLAHSEMYRMSLGCPTLADLSAVSDHTPSWYYQPTHVPLLLHTCKHNAFLLPTFSA</sequence>
<protein>
    <submittedName>
        <fullName evidence="1">Uncharacterized protein</fullName>
    </submittedName>
</protein>
<gene>
    <name evidence="1" type="ORF">TTEB3V08_LOCUS2792</name>
</gene>
<name>A0A7R9ID12_9NEOP</name>
<evidence type="ECO:0000313" key="1">
    <source>
        <dbReference type="EMBL" id="CAD7454695.1"/>
    </source>
</evidence>
<proteinExistence type="predicted"/>
<accession>A0A7R9ID12</accession>
<organism evidence="1">
    <name type="scientific">Timema tahoe</name>
    <dbReference type="NCBI Taxonomy" id="61484"/>
    <lineage>
        <taxon>Eukaryota</taxon>
        <taxon>Metazoa</taxon>
        <taxon>Ecdysozoa</taxon>
        <taxon>Arthropoda</taxon>
        <taxon>Hexapoda</taxon>
        <taxon>Insecta</taxon>
        <taxon>Pterygota</taxon>
        <taxon>Neoptera</taxon>
        <taxon>Polyneoptera</taxon>
        <taxon>Phasmatodea</taxon>
        <taxon>Timematodea</taxon>
        <taxon>Timematoidea</taxon>
        <taxon>Timematidae</taxon>
        <taxon>Timema</taxon>
    </lineage>
</organism>
<reference evidence="1" key="1">
    <citation type="submission" date="2020-11" db="EMBL/GenBank/DDBJ databases">
        <authorList>
            <person name="Tran Van P."/>
        </authorList>
    </citation>
    <scope>NUCLEOTIDE SEQUENCE</scope>
</reference>
<dbReference type="EMBL" id="OE000679">
    <property type="protein sequence ID" value="CAD7454695.1"/>
    <property type="molecule type" value="Genomic_DNA"/>
</dbReference>
<dbReference type="AlphaFoldDB" id="A0A7R9ID12"/>